<dbReference type="OrthoDB" id="1879366at2759"/>
<sequence length="54" mass="6034">EICLLGDDSYCPNAEWYGRPSFNTGPLSAIAKWKGQWLFEIPDEISSEDAAPLM</sequence>
<gene>
    <name evidence="1" type="ORF">K435DRAFT_582536</name>
</gene>
<name>A0A4S8KPR5_DENBC</name>
<accession>A0A4S8KPR5</accession>
<dbReference type="EMBL" id="ML180369">
    <property type="protein sequence ID" value="THU77662.1"/>
    <property type="molecule type" value="Genomic_DNA"/>
</dbReference>
<dbReference type="AlphaFoldDB" id="A0A4S8KPR5"/>
<organism evidence="1 2">
    <name type="scientific">Dendrothele bispora (strain CBS 962.96)</name>
    <dbReference type="NCBI Taxonomy" id="1314807"/>
    <lineage>
        <taxon>Eukaryota</taxon>
        <taxon>Fungi</taxon>
        <taxon>Dikarya</taxon>
        <taxon>Basidiomycota</taxon>
        <taxon>Agaricomycotina</taxon>
        <taxon>Agaricomycetes</taxon>
        <taxon>Agaricomycetidae</taxon>
        <taxon>Agaricales</taxon>
        <taxon>Agaricales incertae sedis</taxon>
        <taxon>Dendrothele</taxon>
    </lineage>
</organism>
<proteinExistence type="predicted"/>
<feature type="non-terminal residue" evidence="1">
    <location>
        <position position="54"/>
    </location>
</feature>
<protein>
    <submittedName>
        <fullName evidence="1">Uncharacterized protein</fullName>
    </submittedName>
</protein>
<feature type="non-terminal residue" evidence="1">
    <location>
        <position position="1"/>
    </location>
</feature>
<dbReference type="Proteomes" id="UP000297245">
    <property type="component" value="Unassembled WGS sequence"/>
</dbReference>
<evidence type="ECO:0000313" key="1">
    <source>
        <dbReference type="EMBL" id="THU77662.1"/>
    </source>
</evidence>
<keyword evidence="2" id="KW-1185">Reference proteome</keyword>
<evidence type="ECO:0000313" key="2">
    <source>
        <dbReference type="Proteomes" id="UP000297245"/>
    </source>
</evidence>
<reference evidence="1 2" key="1">
    <citation type="journal article" date="2019" name="Nat. Ecol. Evol.">
        <title>Megaphylogeny resolves global patterns of mushroom evolution.</title>
        <authorList>
            <person name="Varga T."/>
            <person name="Krizsan K."/>
            <person name="Foldi C."/>
            <person name="Dima B."/>
            <person name="Sanchez-Garcia M."/>
            <person name="Sanchez-Ramirez S."/>
            <person name="Szollosi G.J."/>
            <person name="Szarkandi J.G."/>
            <person name="Papp V."/>
            <person name="Albert L."/>
            <person name="Andreopoulos W."/>
            <person name="Angelini C."/>
            <person name="Antonin V."/>
            <person name="Barry K.W."/>
            <person name="Bougher N.L."/>
            <person name="Buchanan P."/>
            <person name="Buyck B."/>
            <person name="Bense V."/>
            <person name="Catcheside P."/>
            <person name="Chovatia M."/>
            <person name="Cooper J."/>
            <person name="Damon W."/>
            <person name="Desjardin D."/>
            <person name="Finy P."/>
            <person name="Geml J."/>
            <person name="Haridas S."/>
            <person name="Hughes K."/>
            <person name="Justo A."/>
            <person name="Karasinski D."/>
            <person name="Kautmanova I."/>
            <person name="Kiss B."/>
            <person name="Kocsube S."/>
            <person name="Kotiranta H."/>
            <person name="LaButti K.M."/>
            <person name="Lechner B.E."/>
            <person name="Liimatainen K."/>
            <person name="Lipzen A."/>
            <person name="Lukacs Z."/>
            <person name="Mihaltcheva S."/>
            <person name="Morgado L.N."/>
            <person name="Niskanen T."/>
            <person name="Noordeloos M.E."/>
            <person name="Ohm R.A."/>
            <person name="Ortiz-Santana B."/>
            <person name="Ovrebo C."/>
            <person name="Racz N."/>
            <person name="Riley R."/>
            <person name="Savchenko A."/>
            <person name="Shiryaev A."/>
            <person name="Soop K."/>
            <person name="Spirin V."/>
            <person name="Szebenyi C."/>
            <person name="Tomsovsky M."/>
            <person name="Tulloss R.E."/>
            <person name="Uehling J."/>
            <person name="Grigoriev I.V."/>
            <person name="Vagvolgyi C."/>
            <person name="Papp T."/>
            <person name="Martin F.M."/>
            <person name="Miettinen O."/>
            <person name="Hibbett D.S."/>
            <person name="Nagy L.G."/>
        </authorList>
    </citation>
    <scope>NUCLEOTIDE SEQUENCE [LARGE SCALE GENOMIC DNA]</scope>
    <source>
        <strain evidence="1 2">CBS 962.96</strain>
    </source>
</reference>
<dbReference type="Gene3D" id="3.90.180.10">
    <property type="entry name" value="Medium-chain alcohol dehydrogenases, catalytic domain"/>
    <property type="match status" value="1"/>
</dbReference>